<evidence type="ECO:0000313" key="3">
    <source>
        <dbReference type="Proteomes" id="UP000293846"/>
    </source>
</evidence>
<dbReference type="Gene3D" id="3.40.50.2000">
    <property type="entry name" value="Glycogen Phosphorylase B"/>
    <property type="match status" value="1"/>
</dbReference>
<gene>
    <name evidence="2" type="ORF">E0Y62_23985</name>
</gene>
<name>A0A4R1AUR6_9BACI</name>
<proteinExistence type="predicted"/>
<dbReference type="Gene3D" id="1.10.3130.20">
    <property type="entry name" value="Phycobilisome linker domain"/>
    <property type="match status" value="1"/>
</dbReference>
<dbReference type="Proteomes" id="UP000293846">
    <property type="component" value="Unassembled WGS sequence"/>
</dbReference>
<reference evidence="2 3" key="1">
    <citation type="submission" date="2019-03" db="EMBL/GenBank/DDBJ databases">
        <authorList>
            <person name="Jensen L."/>
            <person name="Storgaard J."/>
            <person name="Sulaj E."/>
            <person name="Schramm A."/>
            <person name="Marshall I.P.G."/>
        </authorList>
    </citation>
    <scope>NUCLEOTIDE SEQUENCE [LARGE SCALE GENOMIC DNA]</scope>
    <source>
        <strain evidence="2 3">2017H2G3</strain>
    </source>
</reference>
<keyword evidence="3" id="KW-1185">Reference proteome</keyword>
<dbReference type="Pfam" id="PF13946">
    <property type="entry name" value="DUF4214"/>
    <property type="match status" value="2"/>
</dbReference>
<dbReference type="InterPro" id="IPR038255">
    <property type="entry name" value="PBS_linker_sf"/>
</dbReference>
<dbReference type="Pfam" id="PF13692">
    <property type="entry name" value="Glyco_trans_1_4"/>
    <property type="match status" value="1"/>
</dbReference>
<protein>
    <submittedName>
        <fullName evidence="2">DUF4214 domain-containing protein</fullName>
    </submittedName>
</protein>
<sequence length="531" mass="61377">MIMQIVWKGSVYDHSGYSRAAREYLLALHSKGIDVKLDLINHGYQLNLSPDQSKLFKGFIEKPNAYGNQVYILHQLPDSWRRMPGLTIGFTYWETSKIPDHWISKCNEMDAVFVSSEHNVQIMRQAGLTVPVFKIRPCLSPEILPFFTSQVPHYMHQLPSFRFLSIFTWIERKGYDLLLKAYFEEFSSNEDVVLIIKTGAHNNQKIEELIAAESRKYNDPGRYYIDLSIRDEFEMEGLYNHSSAFVLPSRGEGIGYPMLEAGKRGLPVIATAWGGQLDFLNEKNSYLIPYHLVPVKQQSHYHGYRGDQLWAEPSVENLKQRMRNIYADKIEAADKGNNLKSFIDQTFTYDQAAMDISFALNQLTGGRFQDSTNKIHSYHENKLRVMEKIHQLYQCESSEFIKGLYNELLLRSPNQIELDHYRNLLFTGLSKISIIEAILQSEECGQQFNRPLNALYRYNQTIIEVLRTFNKYDDADFVKCLYRELLFREPDEDGMHGFISTLKQGGSRISVIKSILTSPECTSLFSIVNPS</sequence>
<dbReference type="AlphaFoldDB" id="A0A4R1AUR6"/>
<feature type="domain" description="DUF4214" evidence="1">
    <location>
        <begin position="392"/>
        <end position="447"/>
    </location>
</feature>
<comment type="caution">
    <text evidence="2">The sequence shown here is derived from an EMBL/GenBank/DDBJ whole genome shotgun (WGS) entry which is preliminary data.</text>
</comment>
<dbReference type="OrthoDB" id="440232at2"/>
<dbReference type="PANTHER" id="PTHR46656">
    <property type="entry name" value="PUTATIVE-RELATED"/>
    <property type="match status" value="1"/>
</dbReference>
<evidence type="ECO:0000259" key="1">
    <source>
        <dbReference type="Pfam" id="PF13946"/>
    </source>
</evidence>
<dbReference type="STRING" id="1742358.GCA_001439605_02971"/>
<feature type="domain" description="DUF4214" evidence="1">
    <location>
        <begin position="472"/>
        <end position="525"/>
    </location>
</feature>
<dbReference type="InterPro" id="IPR025282">
    <property type="entry name" value="DUF4214"/>
</dbReference>
<dbReference type="SUPFAM" id="SSF53756">
    <property type="entry name" value="UDP-Glycosyltransferase/glycogen phosphorylase"/>
    <property type="match status" value="1"/>
</dbReference>
<evidence type="ECO:0000313" key="2">
    <source>
        <dbReference type="EMBL" id="TCJ01454.1"/>
    </source>
</evidence>
<accession>A0A4R1AUR6</accession>
<dbReference type="PANTHER" id="PTHR46656:SF3">
    <property type="entry name" value="PUTATIVE-RELATED"/>
    <property type="match status" value="1"/>
</dbReference>
<organism evidence="2 3">
    <name type="scientific">Cytobacillus praedii</name>
    <dbReference type="NCBI Taxonomy" id="1742358"/>
    <lineage>
        <taxon>Bacteria</taxon>
        <taxon>Bacillati</taxon>
        <taxon>Bacillota</taxon>
        <taxon>Bacilli</taxon>
        <taxon>Bacillales</taxon>
        <taxon>Bacillaceae</taxon>
        <taxon>Cytobacillus</taxon>
    </lineage>
</organism>
<dbReference type="CDD" id="cd03801">
    <property type="entry name" value="GT4_PimA-like"/>
    <property type="match status" value="1"/>
</dbReference>
<dbReference type="EMBL" id="SJTH01000062">
    <property type="protein sequence ID" value="TCJ01454.1"/>
    <property type="molecule type" value="Genomic_DNA"/>
</dbReference>